<name>A0AAF0AWM2_9SCHI</name>
<sequence>MTSFSLINPLSAIFLALVLFQACTASEISNDGLKKRSALYPDMNSKIANTPYYNISEGTYCHVSGSNLCVSPQVIAICANHSTVLLNCPTVLGYPSDQGASCIATEPYYGLTRGLCQIGASNSSGTSNSSNFDTKSSSPSKSSKKSALPKLSLSYSNVVEKPLLFARDSLDQWACNKTYCNEEYPHLVNTCFNGTQYPVNCNNALRTAYGGATCQNIGYENQGICVYTNNSRALPKLNASNSSSSFINLNKTSLYRYRNDAFIW</sequence>
<feature type="chain" id="PRO_5042284886" evidence="2">
    <location>
        <begin position="26"/>
        <end position="264"/>
    </location>
</feature>
<dbReference type="EMBL" id="CP115613">
    <property type="protein sequence ID" value="WBW74881.1"/>
    <property type="molecule type" value="Genomic_DNA"/>
</dbReference>
<feature type="signal peptide" evidence="2">
    <location>
        <begin position="1"/>
        <end position="25"/>
    </location>
</feature>
<dbReference type="Proteomes" id="UP001212411">
    <property type="component" value="Chromosome 3"/>
</dbReference>
<keyword evidence="2" id="KW-0732">Signal</keyword>
<organism evidence="3 4">
    <name type="scientific">Schizosaccharomyces osmophilus</name>
    <dbReference type="NCBI Taxonomy" id="2545709"/>
    <lineage>
        <taxon>Eukaryota</taxon>
        <taxon>Fungi</taxon>
        <taxon>Dikarya</taxon>
        <taxon>Ascomycota</taxon>
        <taxon>Taphrinomycotina</taxon>
        <taxon>Schizosaccharomycetes</taxon>
        <taxon>Schizosaccharomycetales</taxon>
        <taxon>Schizosaccharomycetaceae</taxon>
        <taxon>Schizosaccharomyces</taxon>
    </lineage>
</organism>
<protein>
    <submittedName>
        <fullName evidence="3">Schizosaccharomyces specific protein</fullName>
    </submittedName>
</protein>
<gene>
    <name evidence="3" type="ORF">SOMG_04216</name>
</gene>
<dbReference type="RefSeq" id="XP_056039124.1">
    <property type="nucleotide sequence ID" value="XM_056183003.1"/>
</dbReference>
<keyword evidence="4" id="KW-1185">Reference proteome</keyword>
<dbReference type="GeneID" id="80877692"/>
<evidence type="ECO:0000313" key="4">
    <source>
        <dbReference type="Proteomes" id="UP001212411"/>
    </source>
</evidence>
<proteinExistence type="predicted"/>
<evidence type="ECO:0000313" key="3">
    <source>
        <dbReference type="EMBL" id="WBW74881.1"/>
    </source>
</evidence>
<evidence type="ECO:0000256" key="1">
    <source>
        <dbReference type="SAM" id="MobiDB-lite"/>
    </source>
</evidence>
<evidence type="ECO:0000256" key="2">
    <source>
        <dbReference type="SAM" id="SignalP"/>
    </source>
</evidence>
<feature type="region of interest" description="Disordered" evidence="1">
    <location>
        <begin position="122"/>
        <end position="146"/>
    </location>
</feature>
<reference evidence="3 4" key="1">
    <citation type="journal article" date="2023" name="G3 (Bethesda)">
        <title>A high-quality reference genome for the fission yeast Schizosaccharomyces osmophilus.</title>
        <authorList>
            <person name="Jia G.S."/>
            <person name="Zhang W.C."/>
            <person name="Liang Y."/>
            <person name="Liu X.H."/>
            <person name="Rhind N."/>
            <person name="Pidoux A."/>
            <person name="Brysch-Herzberg M."/>
            <person name="Du L.L."/>
        </authorList>
    </citation>
    <scope>NUCLEOTIDE SEQUENCE [LARGE SCALE GENOMIC DNA]</scope>
    <source>
        <strain evidence="3 4">CBS 15793</strain>
    </source>
</reference>
<dbReference type="KEGG" id="som:SOMG_04216"/>
<dbReference type="AlphaFoldDB" id="A0AAF0AWM2"/>
<accession>A0AAF0AWM2</accession>